<proteinExistence type="predicted"/>
<evidence type="ECO:0000313" key="2">
    <source>
        <dbReference type="Proteomes" id="UP000600026"/>
    </source>
</evidence>
<dbReference type="InterPro" id="IPR009959">
    <property type="entry name" value="Cyclase_SnoaL-like"/>
</dbReference>
<accession>A0A919GRF4</accession>
<evidence type="ECO:0008006" key="3">
    <source>
        <dbReference type="Google" id="ProtNLM"/>
    </source>
</evidence>
<dbReference type="Proteomes" id="UP000600026">
    <property type="component" value="Unassembled WGS sequence"/>
</dbReference>
<sequence length="161" mass="17583">MTETDTTTERNLALLRTAYQALERRDLDACVGMLTADFIANVPGLPEPLHGPQTWRSGAQAMGEGFPDLQIHIEDMFGFDDRVAVRVRFRGTHRGTFQGVAATGRQVGFRSIEIYRIEGDKIAEEWVAPDMISLMQQIAPAPAGSEAVGRRGCLGPVPVDG</sequence>
<dbReference type="AlphaFoldDB" id="A0A919GRF4"/>
<dbReference type="EMBL" id="BNEE01000002">
    <property type="protein sequence ID" value="GHI82678.1"/>
    <property type="molecule type" value="Genomic_DNA"/>
</dbReference>
<organism evidence="1 2">
    <name type="scientific">Streptomyces xanthophaeus</name>
    <dbReference type="NCBI Taxonomy" id="67385"/>
    <lineage>
        <taxon>Bacteria</taxon>
        <taxon>Bacillati</taxon>
        <taxon>Actinomycetota</taxon>
        <taxon>Actinomycetes</taxon>
        <taxon>Kitasatosporales</taxon>
        <taxon>Streptomycetaceae</taxon>
        <taxon>Streptomyces</taxon>
    </lineage>
</organism>
<gene>
    <name evidence="1" type="ORF">Sxan_00420</name>
</gene>
<dbReference type="Pfam" id="PF07366">
    <property type="entry name" value="SnoaL"/>
    <property type="match status" value="1"/>
</dbReference>
<comment type="caution">
    <text evidence="1">The sequence shown here is derived from an EMBL/GenBank/DDBJ whole genome shotgun (WGS) entry which is preliminary data.</text>
</comment>
<dbReference type="RefSeq" id="WP_063768235.1">
    <property type="nucleotide sequence ID" value="NZ_BNEE01000002.1"/>
</dbReference>
<reference evidence="1" key="1">
    <citation type="submission" date="2020-09" db="EMBL/GenBank/DDBJ databases">
        <title>Whole genome shotgun sequence of Streptomyces xanthophaeus NBRC 12829.</title>
        <authorList>
            <person name="Komaki H."/>
            <person name="Tamura T."/>
        </authorList>
    </citation>
    <scope>NUCLEOTIDE SEQUENCE</scope>
    <source>
        <strain evidence="1">NBRC 12829</strain>
    </source>
</reference>
<dbReference type="GO" id="GO:0030638">
    <property type="term" value="P:polyketide metabolic process"/>
    <property type="evidence" value="ECO:0007669"/>
    <property type="project" value="InterPro"/>
</dbReference>
<dbReference type="PANTHER" id="PTHR38436">
    <property type="entry name" value="POLYKETIDE CYCLASE SNOAL-LIKE DOMAIN"/>
    <property type="match status" value="1"/>
</dbReference>
<dbReference type="SUPFAM" id="SSF54427">
    <property type="entry name" value="NTF2-like"/>
    <property type="match status" value="1"/>
</dbReference>
<dbReference type="InterPro" id="IPR032710">
    <property type="entry name" value="NTF2-like_dom_sf"/>
</dbReference>
<dbReference type="PANTHER" id="PTHR38436:SF1">
    <property type="entry name" value="ESTER CYCLASE"/>
    <property type="match status" value="1"/>
</dbReference>
<protein>
    <recommendedName>
        <fullName evidence="3">Ester cyclase</fullName>
    </recommendedName>
</protein>
<evidence type="ECO:0000313" key="1">
    <source>
        <dbReference type="EMBL" id="GHI82678.1"/>
    </source>
</evidence>
<name>A0A919GRF4_9ACTN</name>
<dbReference type="Gene3D" id="3.10.450.50">
    <property type="match status" value="1"/>
</dbReference>
<keyword evidence="2" id="KW-1185">Reference proteome</keyword>
<dbReference type="OrthoDB" id="9182871at2"/>